<dbReference type="PANTHER" id="PTHR40940:SF2">
    <property type="entry name" value="BATD"/>
    <property type="match status" value="1"/>
</dbReference>
<dbReference type="Proteomes" id="UP000294644">
    <property type="component" value="Unassembled WGS sequence"/>
</dbReference>
<dbReference type="OrthoDB" id="2079210at2"/>
<dbReference type="InterPro" id="IPR025738">
    <property type="entry name" value="BatD"/>
</dbReference>
<gene>
    <name evidence="1" type="ORF">E0F91_09070</name>
</gene>
<sequence>MTIEVKGETLVNDPLKDGNKIFIVAQVSNYNPYCYQPITVDYKMYYNDDFKPETVEFAFDAEYSKQFLIYTIGTDKSVTKEKFDGKEYNCILIRKDVIRFKQLYDTYISNRIIVGYKAKRKTADFGMFDISRKILPVVSERIIAKRFETNNKFPFNIISFGDYKLEVLHPKKTKIEKDKIIEITVQLYGEGYIEDSTIPLINIPRTFEIISNTIKNEHILENDKIKSIATRTYKIKPLLEGDYTFYPAQFYFYNESSNEKKAIYSKEFTLSVK</sequence>
<reference evidence="1 2" key="1">
    <citation type="submission" date="2019-03" db="EMBL/GenBank/DDBJ databases">
        <title>Flavobacterium LB-D12 sp. nov., isolated from arctic soil.</title>
        <authorList>
            <person name="Chaudhary D.K."/>
        </authorList>
    </citation>
    <scope>NUCLEOTIDE SEQUENCE [LARGE SCALE GENOMIC DNA]</scope>
    <source>
        <strain evidence="1 2">LB-D12</strain>
    </source>
</reference>
<keyword evidence="2" id="KW-1185">Reference proteome</keyword>
<organism evidence="1 2">
    <name type="scientific">Flavobacterium sandaracinum</name>
    <dbReference type="NCBI Taxonomy" id="2541733"/>
    <lineage>
        <taxon>Bacteria</taxon>
        <taxon>Pseudomonadati</taxon>
        <taxon>Bacteroidota</taxon>
        <taxon>Flavobacteriia</taxon>
        <taxon>Flavobacteriales</taxon>
        <taxon>Flavobacteriaceae</taxon>
        <taxon>Flavobacterium</taxon>
    </lineage>
</organism>
<proteinExistence type="predicted"/>
<dbReference type="EMBL" id="SMFN01000009">
    <property type="protein sequence ID" value="TDE04203.1"/>
    <property type="molecule type" value="Genomic_DNA"/>
</dbReference>
<accession>A0A4R5D1Y2</accession>
<evidence type="ECO:0000313" key="2">
    <source>
        <dbReference type="Proteomes" id="UP000294644"/>
    </source>
</evidence>
<comment type="caution">
    <text evidence="1">The sequence shown here is derived from an EMBL/GenBank/DDBJ whole genome shotgun (WGS) entry which is preliminary data.</text>
</comment>
<dbReference type="PANTHER" id="PTHR40940">
    <property type="entry name" value="PROTEIN BATD-RELATED"/>
    <property type="match status" value="1"/>
</dbReference>
<dbReference type="AlphaFoldDB" id="A0A4R5D1Y2"/>
<name>A0A4R5D1Y2_9FLAO</name>
<protein>
    <submittedName>
        <fullName evidence="1">Uncharacterized protein</fullName>
    </submittedName>
</protein>
<evidence type="ECO:0000313" key="1">
    <source>
        <dbReference type="EMBL" id="TDE04203.1"/>
    </source>
</evidence>